<accession>A0A8T2T8F3</accession>
<keyword evidence="2" id="KW-1185">Reference proteome</keyword>
<protein>
    <submittedName>
        <fullName evidence="1">Uncharacterized protein</fullName>
    </submittedName>
</protein>
<dbReference type="AlphaFoldDB" id="A0A8T2T8F3"/>
<dbReference type="OrthoDB" id="1891406at2759"/>
<evidence type="ECO:0000313" key="1">
    <source>
        <dbReference type="EMBL" id="KAH7415790.1"/>
    </source>
</evidence>
<dbReference type="PANTHER" id="PTHR35506:SF1">
    <property type="entry name" value="OS02G0135600 PROTEIN"/>
    <property type="match status" value="1"/>
</dbReference>
<comment type="caution">
    <text evidence="1">The sequence shown here is derived from an EMBL/GenBank/DDBJ whole genome shotgun (WGS) entry which is preliminary data.</text>
</comment>
<name>A0A8T2T8F3_CERRI</name>
<proteinExistence type="predicted"/>
<sequence>MVIADAPARAIVFFGDGLMEFVSPSHSHLHALAASGACGFLALRNLPSYMDNMSRSIFEMQQLLDVHDFGKAGIIETSSKNNVTTTALTPPSIAERFMGMKAAIITNSEPIANLGENLGFMLNNSKVGLHFSEPHVSNSVPQLASSAQVASELLELLGLGSQPLKESNNCELVLVHVTAGSGTDDAVARSCIDWIDSIVGEVKNLMQPGTKADDHLYLTLVFSYGVKAASDVSLNNLELHRQQVFDSLQTNLRVHCPQQSYKMKDGKLVIDVRDHHPMLVVHQMNGVTRRDHVSSLDFDDFLKNGCNLSILADRFLHELAFKLWKAPKYGA</sequence>
<dbReference type="EMBL" id="CM035419">
    <property type="protein sequence ID" value="KAH7415790.1"/>
    <property type="molecule type" value="Genomic_DNA"/>
</dbReference>
<evidence type="ECO:0000313" key="2">
    <source>
        <dbReference type="Proteomes" id="UP000825935"/>
    </source>
</evidence>
<dbReference type="Proteomes" id="UP000825935">
    <property type="component" value="Chromosome 14"/>
</dbReference>
<gene>
    <name evidence="1" type="ORF">KP509_14G061100</name>
</gene>
<organism evidence="1 2">
    <name type="scientific">Ceratopteris richardii</name>
    <name type="common">Triangle waterfern</name>
    <dbReference type="NCBI Taxonomy" id="49495"/>
    <lineage>
        <taxon>Eukaryota</taxon>
        <taxon>Viridiplantae</taxon>
        <taxon>Streptophyta</taxon>
        <taxon>Embryophyta</taxon>
        <taxon>Tracheophyta</taxon>
        <taxon>Polypodiopsida</taxon>
        <taxon>Polypodiidae</taxon>
        <taxon>Polypodiales</taxon>
        <taxon>Pteridineae</taxon>
        <taxon>Pteridaceae</taxon>
        <taxon>Parkerioideae</taxon>
        <taxon>Ceratopteris</taxon>
    </lineage>
</organism>
<dbReference type="OMA" id="IRHHHPM"/>
<reference evidence="1" key="1">
    <citation type="submission" date="2021-08" db="EMBL/GenBank/DDBJ databases">
        <title>WGS assembly of Ceratopteris richardii.</title>
        <authorList>
            <person name="Marchant D.B."/>
            <person name="Chen G."/>
            <person name="Jenkins J."/>
            <person name="Shu S."/>
            <person name="Leebens-Mack J."/>
            <person name="Grimwood J."/>
            <person name="Schmutz J."/>
            <person name="Soltis P."/>
            <person name="Soltis D."/>
            <person name="Chen Z.-H."/>
        </authorList>
    </citation>
    <scope>NUCLEOTIDE SEQUENCE</scope>
    <source>
        <strain evidence="1">Whitten #5841</strain>
        <tissue evidence="1">Leaf</tissue>
    </source>
</reference>
<dbReference type="PANTHER" id="PTHR35506">
    <property type="entry name" value="OS02G0135600 PROTEIN"/>
    <property type="match status" value="1"/>
</dbReference>